<dbReference type="KEGG" id="mpp:MICPUCDRAFT_47282"/>
<dbReference type="SUPFAM" id="SSF53067">
    <property type="entry name" value="Actin-like ATPase domain"/>
    <property type="match status" value="2"/>
</dbReference>
<reference evidence="5 6" key="1">
    <citation type="journal article" date="2009" name="Science">
        <title>Green evolution and dynamic adaptations revealed by genomes of the marine picoeukaryotes Micromonas.</title>
        <authorList>
            <person name="Worden A.Z."/>
            <person name="Lee J.H."/>
            <person name="Mock T."/>
            <person name="Rouze P."/>
            <person name="Simmons M.P."/>
            <person name="Aerts A.L."/>
            <person name="Allen A.E."/>
            <person name="Cuvelier M.L."/>
            <person name="Derelle E."/>
            <person name="Everett M.V."/>
            <person name="Foulon E."/>
            <person name="Grimwood J."/>
            <person name="Gundlach H."/>
            <person name="Henrissat B."/>
            <person name="Napoli C."/>
            <person name="McDonald S.M."/>
            <person name="Parker M.S."/>
            <person name="Rombauts S."/>
            <person name="Salamov A."/>
            <person name="Von Dassow P."/>
            <person name="Badger J.H."/>
            <person name="Coutinho P.M."/>
            <person name="Demir E."/>
            <person name="Dubchak I."/>
            <person name="Gentemann C."/>
            <person name="Eikrem W."/>
            <person name="Gready J.E."/>
            <person name="John U."/>
            <person name="Lanier W."/>
            <person name="Lindquist E.A."/>
            <person name="Lucas S."/>
            <person name="Mayer K.F."/>
            <person name="Moreau H."/>
            <person name="Not F."/>
            <person name="Otillar R."/>
            <person name="Panaud O."/>
            <person name="Pangilinan J."/>
            <person name="Paulsen I."/>
            <person name="Piegu B."/>
            <person name="Poliakov A."/>
            <person name="Robbens S."/>
            <person name="Schmutz J."/>
            <person name="Toulza E."/>
            <person name="Wyss T."/>
            <person name="Zelensky A."/>
            <person name="Zhou K."/>
            <person name="Armbrust E.V."/>
            <person name="Bhattacharya D."/>
            <person name="Goodenough U.W."/>
            <person name="Van de Peer Y."/>
            <person name="Grigoriev I.V."/>
        </authorList>
    </citation>
    <scope>NUCLEOTIDE SEQUENCE [LARGE SCALE GENOMIC DNA]</scope>
    <source>
        <strain evidence="5 6">CCMP1545</strain>
    </source>
</reference>
<comment type="similarity">
    <text evidence="2">Belongs to the actin family. ARP6 subfamily.</text>
</comment>
<dbReference type="OrthoDB" id="6220758at2759"/>
<keyword evidence="6" id="KW-1185">Reference proteome</keyword>
<dbReference type="AlphaFoldDB" id="C1MT95"/>
<proteinExistence type="inferred from homology"/>
<feature type="region of interest" description="Disordered" evidence="4">
    <location>
        <begin position="267"/>
        <end position="318"/>
    </location>
</feature>
<dbReference type="GO" id="GO:0005737">
    <property type="term" value="C:cytoplasm"/>
    <property type="evidence" value="ECO:0007669"/>
    <property type="project" value="UniProtKB-SubCell"/>
</dbReference>
<evidence type="ECO:0000313" key="6">
    <source>
        <dbReference type="Proteomes" id="UP000001876"/>
    </source>
</evidence>
<keyword evidence="3" id="KW-0963">Cytoplasm</keyword>
<dbReference type="SMART" id="SM00268">
    <property type="entry name" value="ACTIN"/>
    <property type="match status" value="1"/>
</dbReference>
<dbReference type="CDD" id="cd10210">
    <property type="entry name" value="ASKHA_NBD_Arp6"/>
    <property type="match status" value="1"/>
</dbReference>
<dbReference type="GeneID" id="9684264"/>
<dbReference type="Proteomes" id="UP000001876">
    <property type="component" value="Unassembled WGS sequence"/>
</dbReference>
<evidence type="ECO:0000256" key="1">
    <source>
        <dbReference type="ARBA" id="ARBA00004496"/>
    </source>
</evidence>
<dbReference type="GO" id="GO:0005634">
    <property type="term" value="C:nucleus"/>
    <property type="evidence" value="ECO:0007669"/>
    <property type="project" value="UniProtKB-ARBA"/>
</dbReference>
<dbReference type="EMBL" id="GG663739">
    <property type="protein sequence ID" value="EEH57280.1"/>
    <property type="molecule type" value="Genomic_DNA"/>
</dbReference>
<comment type="subcellular location">
    <subcellularLocation>
        <location evidence="1">Cytoplasm</location>
    </subcellularLocation>
</comment>
<gene>
    <name evidence="5" type="ORF">MICPUCDRAFT_47282</name>
</gene>
<dbReference type="Pfam" id="PF00022">
    <property type="entry name" value="Actin"/>
    <property type="match status" value="1"/>
</dbReference>
<dbReference type="RefSeq" id="XP_003058825.1">
    <property type="nucleotide sequence ID" value="XM_003058779.1"/>
</dbReference>
<organism evidence="6">
    <name type="scientific">Micromonas pusilla (strain CCMP1545)</name>
    <name type="common">Picoplanktonic green alga</name>
    <dbReference type="NCBI Taxonomy" id="564608"/>
    <lineage>
        <taxon>Eukaryota</taxon>
        <taxon>Viridiplantae</taxon>
        <taxon>Chlorophyta</taxon>
        <taxon>Mamiellophyceae</taxon>
        <taxon>Mamiellales</taxon>
        <taxon>Mamiellaceae</taxon>
        <taxon>Micromonas</taxon>
    </lineage>
</organism>
<dbReference type="eggNOG" id="KOG0680">
    <property type="taxonomic scope" value="Eukaryota"/>
</dbReference>
<dbReference type="InterPro" id="IPR043129">
    <property type="entry name" value="ATPase_NBD"/>
</dbReference>
<evidence type="ECO:0000313" key="5">
    <source>
        <dbReference type="EMBL" id="EEH57280.1"/>
    </source>
</evidence>
<dbReference type="FunFam" id="3.90.640.10:FF:000014">
    <property type="entry name" value="Putative actin-related protein 6"/>
    <property type="match status" value="1"/>
</dbReference>
<evidence type="ECO:0000256" key="4">
    <source>
        <dbReference type="SAM" id="MobiDB-lite"/>
    </source>
</evidence>
<feature type="compositionally biased region" description="Acidic residues" evidence="4">
    <location>
        <begin position="279"/>
        <end position="289"/>
    </location>
</feature>
<name>C1MT95_MICPC</name>
<evidence type="ECO:0000256" key="3">
    <source>
        <dbReference type="ARBA" id="ARBA00022490"/>
    </source>
</evidence>
<dbReference type="PANTHER" id="PTHR11937">
    <property type="entry name" value="ACTIN"/>
    <property type="match status" value="1"/>
</dbReference>
<feature type="compositionally biased region" description="Basic and acidic residues" evidence="4">
    <location>
        <begin position="268"/>
        <end position="278"/>
    </location>
</feature>
<dbReference type="Gene3D" id="3.90.640.10">
    <property type="entry name" value="Actin, Chain A, domain 4"/>
    <property type="match status" value="1"/>
</dbReference>
<accession>C1MT95</accession>
<dbReference type="Gene3D" id="3.30.420.40">
    <property type="match status" value="2"/>
</dbReference>
<dbReference type="STRING" id="564608.C1MT95"/>
<protein>
    <submittedName>
        <fullName evidence="5">Actin superfamily</fullName>
    </submittedName>
</protein>
<evidence type="ECO:0000256" key="2">
    <source>
        <dbReference type="ARBA" id="ARBA00005665"/>
    </source>
</evidence>
<dbReference type="OMA" id="FFEEYEC"/>
<sequence>MVVRKDVVVLDCGGSSIKAGFAGDDKPVCVVPNCVAKPKGEKRSYVCDEIARIKDISSLNLRRPVDRGYVVNWDLQREIWDHVFAKVLKINPKNCHLVLLEPPFNLPNIMWEQDVVVFERFQFKSALICNPATRALHRVFAADGGGGGGGEGEGSSSLHAKARCGVVVDAGFSFTHATPVFDGKPIRRGIKRLNLGGKALTNYLKELVSYRQWNMMDEQFVLEDVKEKTCYAAADVCEELKKAKMRGPSNEVNREYILPDGVHVLRGSVKEGPTRDPDAESSDDDDPDEGGGARKRKKKSGGGGGKGGKRPSVANGGGGKGGYVEQLLAIGNERFMVPEALFHPTDIGLDQAGIAELTTQAVNEANKDLRGMLYGNIVLTGGCALIPGFKEKFEAQLRPLVNADDDVRVVVADGDPICAAWRGASDLGASDEFDRLALTREDWKRDQADIRRRYDEHVAVGKGRA</sequence>
<dbReference type="InterPro" id="IPR004000">
    <property type="entry name" value="Actin"/>
</dbReference>